<dbReference type="PANTHER" id="PTHR43735">
    <property type="entry name" value="APOPTOSIS-INDUCING FACTOR 1"/>
    <property type="match status" value="1"/>
</dbReference>
<keyword evidence="5" id="KW-1133">Transmembrane helix</keyword>
<dbReference type="PRINTS" id="PR00368">
    <property type="entry name" value="FADPNR"/>
</dbReference>
<dbReference type="InterPro" id="IPR023753">
    <property type="entry name" value="FAD/NAD-binding_dom"/>
</dbReference>
<gene>
    <name evidence="7" type="ORF">HGRIS_008242</name>
</gene>
<keyword evidence="5" id="KW-0472">Membrane</keyword>
<keyword evidence="8" id="KW-1185">Reference proteome</keyword>
<sequence>MSYKKSDSIKNIVIVGGGGAGQTAARTLSQKLDASKYQIILIDPRPYRVLLPATLRVVTADTDNLAEEAFVPYDRTILNNAGQFVQGKVVSISSHSEKAGTVTLESGETIEYAYLVLATGAIWRGPVNFPNQKSEVTAFINKVRADIKDHNDIVLVGAGAVGVEFSGEIKDIYPNKNVTIVQGGSLPFTDVYPLKFRKAMEKRILGRGIKLIYNEYIDEIPEGPITSLKTRGGKTIKADIVFDTRGPSPNTSVISSSLGASAVTERGLVKVTPTLQLPSHPNIYAAGDILDIKEEKQLAKAHTHAAIVAGNILASIAGQPLKPYKGSPEMILATLGKNGGAAYLGFLWGLVFGDWFARMAKSKTLMVPMLRKAVGY</sequence>
<dbReference type="Proteomes" id="UP001556367">
    <property type="component" value="Unassembled WGS sequence"/>
</dbReference>
<dbReference type="PANTHER" id="PTHR43735:SF3">
    <property type="entry name" value="FERROPTOSIS SUPPRESSOR PROTEIN 1"/>
    <property type="match status" value="1"/>
</dbReference>
<comment type="similarity">
    <text evidence="1">Belongs to the FAD-dependent oxidoreductase family.</text>
</comment>
<dbReference type="Gene3D" id="3.50.50.100">
    <property type="match status" value="1"/>
</dbReference>
<evidence type="ECO:0000313" key="8">
    <source>
        <dbReference type="Proteomes" id="UP001556367"/>
    </source>
</evidence>
<dbReference type="SUPFAM" id="SSF51905">
    <property type="entry name" value="FAD/NAD(P)-binding domain"/>
    <property type="match status" value="1"/>
</dbReference>
<dbReference type="Pfam" id="PF07992">
    <property type="entry name" value="Pyr_redox_2"/>
    <property type="match status" value="1"/>
</dbReference>
<dbReference type="InterPro" id="IPR036188">
    <property type="entry name" value="FAD/NAD-bd_sf"/>
</dbReference>
<evidence type="ECO:0000256" key="5">
    <source>
        <dbReference type="SAM" id="Phobius"/>
    </source>
</evidence>
<organism evidence="7 8">
    <name type="scientific">Hohenbuehelia grisea</name>
    <dbReference type="NCBI Taxonomy" id="104357"/>
    <lineage>
        <taxon>Eukaryota</taxon>
        <taxon>Fungi</taxon>
        <taxon>Dikarya</taxon>
        <taxon>Basidiomycota</taxon>
        <taxon>Agaricomycotina</taxon>
        <taxon>Agaricomycetes</taxon>
        <taxon>Agaricomycetidae</taxon>
        <taxon>Agaricales</taxon>
        <taxon>Pleurotineae</taxon>
        <taxon>Pleurotaceae</taxon>
        <taxon>Hohenbuehelia</taxon>
    </lineage>
</organism>
<proteinExistence type="inferred from homology"/>
<name>A0ABR3J7D7_9AGAR</name>
<accession>A0ABR3J7D7</accession>
<feature type="transmembrane region" description="Helical" evidence="5">
    <location>
        <begin position="341"/>
        <end position="357"/>
    </location>
</feature>
<dbReference type="EMBL" id="JASNQZ010000011">
    <property type="protein sequence ID" value="KAL0951560.1"/>
    <property type="molecule type" value="Genomic_DNA"/>
</dbReference>
<keyword evidence="2" id="KW-0285">Flavoprotein</keyword>
<evidence type="ECO:0000313" key="7">
    <source>
        <dbReference type="EMBL" id="KAL0951560.1"/>
    </source>
</evidence>
<evidence type="ECO:0000256" key="4">
    <source>
        <dbReference type="ARBA" id="ARBA00023002"/>
    </source>
</evidence>
<evidence type="ECO:0000256" key="3">
    <source>
        <dbReference type="ARBA" id="ARBA00022827"/>
    </source>
</evidence>
<evidence type="ECO:0000256" key="2">
    <source>
        <dbReference type="ARBA" id="ARBA00022630"/>
    </source>
</evidence>
<comment type="caution">
    <text evidence="7">The sequence shown here is derived from an EMBL/GenBank/DDBJ whole genome shotgun (WGS) entry which is preliminary data.</text>
</comment>
<reference evidence="8" key="1">
    <citation type="submission" date="2024-06" db="EMBL/GenBank/DDBJ databases">
        <title>Multi-omics analyses provide insights into the biosynthesis of the anticancer antibiotic pleurotin in Hohenbuehelia grisea.</title>
        <authorList>
            <person name="Weaver J.A."/>
            <person name="Alberti F."/>
        </authorList>
    </citation>
    <scope>NUCLEOTIDE SEQUENCE [LARGE SCALE GENOMIC DNA]</scope>
    <source>
        <strain evidence="8">T-177</strain>
    </source>
</reference>
<keyword evidence="5" id="KW-0812">Transmembrane</keyword>
<evidence type="ECO:0000256" key="1">
    <source>
        <dbReference type="ARBA" id="ARBA00006442"/>
    </source>
</evidence>
<dbReference type="PRINTS" id="PR00411">
    <property type="entry name" value="PNDRDTASEI"/>
</dbReference>
<feature type="domain" description="FAD/NAD(P)-binding" evidence="6">
    <location>
        <begin position="11"/>
        <end position="300"/>
    </location>
</feature>
<keyword evidence="3" id="KW-0274">FAD</keyword>
<evidence type="ECO:0000259" key="6">
    <source>
        <dbReference type="Pfam" id="PF07992"/>
    </source>
</evidence>
<keyword evidence="4" id="KW-0560">Oxidoreductase</keyword>
<protein>
    <recommendedName>
        <fullName evidence="6">FAD/NAD(P)-binding domain-containing protein</fullName>
    </recommendedName>
</protein>